<evidence type="ECO:0000256" key="6">
    <source>
        <dbReference type="ARBA" id="ARBA00023125"/>
    </source>
</evidence>
<comment type="subcellular location">
    <subcellularLocation>
        <location evidence="1">Nucleus</location>
    </subcellularLocation>
</comment>
<evidence type="ECO:0000256" key="8">
    <source>
        <dbReference type="SAM" id="MobiDB-lite"/>
    </source>
</evidence>
<evidence type="ECO:0000256" key="5">
    <source>
        <dbReference type="ARBA" id="ARBA00022833"/>
    </source>
</evidence>
<dbReference type="PROSITE" id="PS50064">
    <property type="entry name" value="ZF_PARP_2"/>
    <property type="match status" value="1"/>
</dbReference>
<dbReference type="GeneID" id="90040750"/>
<gene>
    <name evidence="10" type="ORF">BZA70DRAFT_58475</name>
</gene>
<dbReference type="Gene3D" id="3.30.1740.10">
    <property type="entry name" value="Zinc finger, PARP-type"/>
    <property type="match status" value="1"/>
</dbReference>
<evidence type="ECO:0000256" key="3">
    <source>
        <dbReference type="ARBA" id="ARBA00022737"/>
    </source>
</evidence>
<dbReference type="EMBL" id="JBBJBU010000010">
    <property type="protein sequence ID" value="KAK7203736.1"/>
    <property type="molecule type" value="Genomic_DNA"/>
</dbReference>
<dbReference type="SMART" id="SM00384">
    <property type="entry name" value="AT_hook"/>
    <property type="match status" value="4"/>
</dbReference>
<dbReference type="SMART" id="SM01336">
    <property type="entry name" value="zf-PARP"/>
    <property type="match status" value="1"/>
</dbReference>
<dbReference type="SUPFAM" id="SSF57716">
    <property type="entry name" value="Glucocorticoid receptor-like (DNA-binding domain)"/>
    <property type="match status" value="1"/>
</dbReference>
<dbReference type="InterPro" id="IPR000637">
    <property type="entry name" value="HMGI/Y_DNA-bd_CS"/>
</dbReference>
<dbReference type="PRINTS" id="PR00930">
    <property type="entry name" value="HIGHMOBLTYIY"/>
</dbReference>
<evidence type="ECO:0000259" key="9">
    <source>
        <dbReference type="PROSITE" id="PS50064"/>
    </source>
</evidence>
<feature type="region of interest" description="Disordered" evidence="8">
    <location>
        <begin position="111"/>
        <end position="282"/>
    </location>
</feature>
<organism evidence="10 11">
    <name type="scientific">Myxozyma melibiosi</name>
    <dbReference type="NCBI Taxonomy" id="54550"/>
    <lineage>
        <taxon>Eukaryota</taxon>
        <taxon>Fungi</taxon>
        <taxon>Dikarya</taxon>
        <taxon>Ascomycota</taxon>
        <taxon>Saccharomycotina</taxon>
        <taxon>Lipomycetes</taxon>
        <taxon>Lipomycetales</taxon>
        <taxon>Lipomycetaceae</taxon>
        <taxon>Myxozyma</taxon>
    </lineage>
</organism>
<evidence type="ECO:0000313" key="10">
    <source>
        <dbReference type="EMBL" id="KAK7203736.1"/>
    </source>
</evidence>
<keyword evidence="11" id="KW-1185">Reference proteome</keyword>
<keyword evidence="5" id="KW-0862">Zinc</keyword>
<protein>
    <recommendedName>
        <fullName evidence="9">PARP-type domain-containing protein</fullName>
    </recommendedName>
</protein>
<evidence type="ECO:0000313" key="11">
    <source>
        <dbReference type="Proteomes" id="UP001498771"/>
    </source>
</evidence>
<dbReference type="Pfam" id="PF02178">
    <property type="entry name" value="AT_hook"/>
    <property type="match status" value="4"/>
</dbReference>
<dbReference type="InterPro" id="IPR036957">
    <property type="entry name" value="Znf_PARP_sf"/>
</dbReference>
<evidence type="ECO:0000256" key="1">
    <source>
        <dbReference type="ARBA" id="ARBA00004123"/>
    </source>
</evidence>
<dbReference type="PROSITE" id="PS00354">
    <property type="entry name" value="HMGI_Y"/>
    <property type="match status" value="2"/>
</dbReference>
<keyword evidence="7" id="KW-0539">Nucleus</keyword>
<comment type="caution">
    <text evidence="10">The sequence shown here is derived from an EMBL/GenBank/DDBJ whole genome shotgun (WGS) entry which is preliminary data.</text>
</comment>
<dbReference type="Proteomes" id="UP001498771">
    <property type="component" value="Unassembled WGS sequence"/>
</dbReference>
<dbReference type="Pfam" id="PF00645">
    <property type="entry name" value="zf-PARP"/>
    <property type="match status" value="1"/>
</dbReference>
<dbReference type="RefSeq" id="XP_064766769.1">
    <property type="nucleotide sequence ID" value="XM_064915238.1"/>
</dbReference>
<feature type="compositionally biased region" description="Basic and acidic residues" evidence="8">
    <location>
        <begin position="187"/>
        <end position="210"/>
    </location>
</feature>
<keyword evidence="2" id="KW-0479">Metal-binding</keyword>
<sequence length="282" mass="30913">MSYRIELASSARAACRSAWCKTTGEKIQKGELRLGVFVTVGEHQAYQWRHWNCVTPQVMENIKKSLDNLPDDLDGYSELDADKQQEVAKALEDGHISDDVYKGDVSLNRLGAKKPRASKTKKEGKAEKQETAKEEAADEETGKEKSEKPVAAATVAGSKRSAEALADEAKPEADEPTIVKRGRGRPKKEEGSTTAKTEKANKPSAPKESKPPLPDGVKRGRGRPRKNPEVVSPPKDPGAPKRGRGRPRKEDSDPTKVTKPKPPAPANGEKRSRGRPRKVQEE</sequence>
<keyword evidence="6" id="KW-0238">DNA-binding</keyword>
<proteinExistence type="predicted"/>
<feature type="domain" description="PARP-type" evidence="9">
    <location>
        <begin position="3"/>
        <end position="95"/>
    </location>
</feature>
<dbReference type="InterPro" id="IPR017956">
    <property type="entry name" value="AT_hook_DNA-bd_motif"/>
</dbReference>
<feature type="compositionally biased region" description="Basic and acidic residues" evidence="8">
    <location>
        <begin position="120"/>
        <end position="148"/>
    </location>
</feature>
<reference evidence="10 11" key="1">
    <citation type="submission" date="2024-03" db="EMBL/GenBank/DDBJ databases">
        <title>Genome-scale model development and genomic sequencing of the oleaginous clade Lipomyces.</title>
        <authorList>
            <consortium name="Lawrence Berkeley National Laboratory"/>
            <person name="Czajka J.J."/>
            <person name="Han Y."/>
            <person name="Kim J."/>
            <person name="Mondo S.J."/>
            <person name="Hofstad B.A."/>
            <person name="Robles A."/>
            <person name="Haridas S."/>
            <person name="Riley R."/>
            <person name="LaButti K."/>
            <person name="Pangilinan J."/>
            <person name="Andreopoulos W."/>
            <person name="Lipzen A."/>
            <person name="Yan J."/>
            <person name="Wang M."/>
            <person name="Ng V."/>
            <person name="Grigoriev I.V."/>
            <person name="Spatafora J.W."/>
            <person name="Magnuson J.K."/>
            <person name="Baker S.E."/>
            <person name="Pomraning K.R."/>
        </authorList>
    </citation>
    <scope>NUCLEOTIDE SEQUENCE [LARGE SCALE GENOMIC DNA]</scope>
    <source>
        <strain evidence="10 11">Phaff 52-87</strain>
    </source>
</reference>
<evidence type="ECO:0000256" key="2">
    <source>
        <dbReference type="ARBA" id="ARBA00022723"/>
    </source>
</evidence>
<dbReference type="InterPro" id="IPR001510">
    <property type="entry name" value="Znf_PARP"/>
</dbReference>
<evidence type="ECO:0000256" key="4">
    <source>
        <dbReference type="ARBA" id="ARBA00022771"/>
    </source>
</evidence>
<name>A0ABR1F1L4_9ASCO</name>
<dbReference type="PRINTS" id="PR00929">
    <property type="entry name" value="ATHOOK"/>
</dbReference>
<evidence type="ECO:0000256" key="7">
    <source>
        <dbReference type="ARBA" id="ARBA00023242"/>
    </source>
</evidence>
<feature type="compositionally biased region" description="Basic residues" evidence="8">
    <location>
        <begin position="272"/>
        <end position="282"/>
    </location>
</feature>
<keyword evidence="3" id="KW-0677">Repeat</keyword>
<keyword evidence="4" id="KW-0863">Zinc-finger</keyword>
<dbReference type="InterPro" id="IPR000116">
    <property type="entry name" value="HMGA"/>
</dbReference>
<accession>A0ABR1F1L4</accession>